<evidence type="ECO:0000313" key="8">
    <source>
        <dbReference type="EMBL" id="TRZ06152.1"/>
    </source>
</evidence>
<dbReference type="PANTHER" id="PTHR46307:SF1">
    <property type="entry name" value="HISTONE-LYSINE N-METHYLTRANSFERASE EHMT2"/>
    <property type="match status" value="1"/>
</dbReference>
<name>A0A8K1D6Z3_9PASS</name>
<comment type="caution">
    <text evidence="8">The sequence shown here is derived from an EMBL/GenBank/DDBJ whole genome shotgun (WGS) entry which is preliminary data.</text>
</comment>
<accession>A0A8K1D6Z3</accession>
<dbReference type="GO" id="GO:0005634">
    <property type="term" value="C:nucleus"/>
    <property type="evidence" value="ECO:0007669"/>
    <property type="project" value="TreeGrafter"/>
</dbReference>
<organism evidence="8 9">
    <name type="scientific">Zosterops borbonicus</name>
    <dbReference type="NCBI Taxonomy" id="364589"/>
    <lineage>
        <taxon>Eukaryota</taxon>
        <taxon>Metazoa</taxon>
        <taxon>Chordata</taxon>
        <taxon>Craniata</taxon>
        <taxon>Vertebrata</taxon>
        <taxon>Euteleostomi</taxon>
        <taxon>Archelosauria</taxon>
        <taxon>Archosauria</taxon>
        <taxon>Dinosauria</taxon>
        <taxon>Saurischia</taxon>
        <taxon>Theropoda</taxon>
        <taxon>Coelurosauria</taxon>
        <taxon>Aves</taxon>
        <taxon>Neognathae</taxon>
        <taxon>Neoaves</taxon>
        <taxon>Telluraves</taxon>
        <taxon>Australaves</taxon>
        <taxon>Passeriformes</taxon>
        <taxon>Sylvioidea</taxon>
        <taxon>Zosteropidae</taxon>
        <taxon>Zosterops</taxon>
    </lineage>
</organism>
<evidence type="ECO:0000256" key="3">
    <source>
        <dbReference type="ARBA" id="ARBA00022691"/>
    </source>
</evidence>
<evidence type="ECO:0000256" key="5">
    <source>
        <dbReference type="SAM" id="MobiDB-lite"/>
    </source>
</evidence>
<dbReference type="GO" id="GO:0002039">
    <property type="term" value="F:p53 binding"/>
    <property type="evidence" value="ECO:0007669"/>
    <property type="project" value="InterPro"/>
</dbReference>
<dbReference type="AlphaFoldDB" id="A0A8K1D6Z3"/>
<sequence length="194" mass="21744">VYPIDSNGTQVPLGGSQRFWGFQGGSRDFWGSLKGLRTPRWAEKSPQIFKNDPKIVDTSSTPAPSGPSWPRPLFNPAPIAALSRQDGEVYCIDARYYGNVSRFINHLCDPNIIPVRVFMLHQDLRFPRIAFFSSRHIRPGEELGFDYGDRFWDIKSKYFPCQCGSEKCKHSAEAGGGRGDPPELLPPLLPLPPP</sequence>
<dbReference type="GO" id="GO:0032259">
    <property type="term" value="P:methylation"/>
    <property type="evidence" value="ECO:0007669"/>
    <property type="project" value="UniProtKB-KW"/>
</dbReference>
<keyword evidence="2" id="KW-0808">Transferase</keyword>
<dbReference type="OrthoDB" id="5792673at2759"/>
<feature type="domain" description="SET" evidence="6">
    <location>
        <begin position="53"/>
        <end position="148"/>
    </location>
</feature>
<keyword evidence="9" id="KW-1185">Reference proteome</keyword>
<dbReference type="InterPro" id="IPR001214">
    <property type="entry name" value="SET_dom"/>
</dbReference>
<dbReference type="PROSITE" id="PS50280">
    <property type="entry name" value="SET"/>
    <property type="match status" value="1"/>
</dbReference>
<keyword evidence="1" id="KW-0489">Methyltransferase</keyword>
<dbReference type="Pfam" id="PF00856">
    <property type="entry name" value="SET"/>
    <property type="match status" value="1"/>
</dbReference>
<dbReference type="GO" id="GO:0046974">
    <property type="term" value="F:histone H3K9 methyltransferase activity"/>
    <property type="evidence" value="ECO:0007669"/>
    <property type="project" value="TreeGrafter"/>
</dbReference>
<evidence type="ECO:0000259" key="6">
    <source>
        <dbReference type="PROSITE" id="PS50280"/>
    </source>
</evidence>
<dbReference type="InterPro" id="IPR046341">
    <property type="entry name" value="SET_dom_sf"/>
</dbReference>
<feature type="domain" description="Post-SET" evidence="7">
    <location>
        <begin position="157"/>
        <end position="173"/>
    </location>
</feature>
<dbReference type="GO" id="GO:0000122">
    <property type="term" value="P:negative regulation of transcription by RNA polymerase II"/>
    <property type="evidence" value="ECO:0007669"/>
    <property type="project" value="TreeGrafter"/>
</dbReference>
<evidence type="ECO:0000256" key="4">
    <source>
        <dbReference type="ARBA" id="ARBA00022853"/>
    </source>
</evidence>
<keyword evidence="3" id="KW-0949">S-adenosyl-L-methionine</keyword>
<evidence type="ECO:0000256" key="1">
    <source>
        <dbReference type="ARBA" id="ARBA00022603"/>
    </source>
</evidence>
<feature type="compositionally biased region" description="Pro residues" evidence="5">
    <location>
        <begin position="183"/>
        <end position="194"/>
    </location>
</feature>
<dbReference type="InterPro" id="IPR003616">
    <property type="entry name" value="Post-SET_dom"/>
</dbReference>
<gene>
    <name evidence="8" type="ORF">HGM15179_020955</name>
</gene>
<dbReference type="PROSITE" id="PS50868">
    <property type="entry name" value="POST_SET"/>
    <property type="match status" value="1"/>
</dbReference>
<protein>
    <recommendedName>
        <fullName evidence="10">SET domain-containing protein</fullName>
    </recommendedName>
</protein>
<dbReference type="Gene3D" id="2.170.270.10">
    <property type="entry name" value="SET domain"/>
    <property type="match status" value="1"/>
</dbReference>
<proteinExistence type="predicted"/>
<dbReference type="GO" id="GO:0000785">
    <property type="term" value="C:chromatin"/>
    <property type="evidence" value="ECO:0007669"/>
    <property type="project" value="TreeGrafter"/>
</dbReference>
<evidence type="ECO:0000259" key="7">
    <source>
        <dbReference type="PROSITE" id="PS50868"/>
    </source>
</evidence>
<dbReference type="SUPFAM" id="SSF82199">
    <property type="entry name" value="SET domain"/>
    <property type="match status" value="1"/>
</dbReference>
<evidence type="ECO:0000256" key="2">
    <source>
        <dbReference type="ARBA" id="ARBA00022679"/>
    </source>
</evidence>
<keyword evidence="4" id="KW-0156">Chromatin regulator</keyword>
<dbReference type="EMBL" id="SWJQ01002828">
    <property type="protein sequence ID" value="TRZ06152.1"/>
    <property type="molecule type" value="Genomic_DNA"/>
</dbReference>
<dbReference type="PANTHER" id="PTHR46307">
    <property type="entry name" value="G9A, ISOFORM B"/>
    <property type="match status" value="1"/>
</dbReference>
<evidence type="ECO:0008006" key="10">
    <source>
        <dbReference type="Google" id="ProtNLM"/>
    </source>
</evidence>
<evidence type="ECO:0000313" key="9">
    <source>
        <dbReference type="Proteomes" id="UP000796761"/>
    </source>
</evidence>
<feature type="non-terminal residue" evidence="8">
    <location>
        <position position="194"/>
    </location>
</feature>
<dbReference type="Proteomes" id="UP000796761">
    <property type="component" value="Unassembled WGS sequence"/>
</dbReference>
<dbReference type="InterPro" id="IPR043550">
    <property type="entry name" value="EHMT1/EHMT2"/>
</dbReference>
<feature type="region of interest" description="Disordered" evidence="5">
    <location>
        <begin position="169"/>
        <end position="194"/>
    </location>
</feature>
<reference evidence="8" key="1">
    <citation type="submission" date="2019-04" db="EMBL/GenBank/DDBJ databases">
        <title>Genome assembly of Zosterops borbonicus 15179.</title>
        <authorList>
            <person name="Leroy T."/>
            <person name="Anselmetti Y."/>
            <person name="Tilak M.-K."/>
            <person name="Nabholz B."/>
        </authorList>
    </citation>
    <scope>NUCLEOTIDE SEQUENCE</scope>
    <source>
        <strain evidence="8">HGM_15179</strain>
        <tissue evidence="8">Muscle</tissue>
    </source>
</reference>
<dbReference type="SMART" id="SM00317">
    <property type="entry name" value="SET"/>
    <property type="match status" value="1"/>
</dbReference>